<evidence type="ECO:0000256" key="1">
    <source>
        <dbReference type="SAM" id="Phobius"/>
    </source>
</evidence>
<keyword evidence="1" id="KW-0472">Membrane</keyword>
<gene>
    <name evidence="2" type="ORF">EV700_2145</name>
</gene>
<comment type="caution">
    <text evidence="2">The sequence shown here is derived from an EMBL/GenBank/DDBJ whole genome shotgun (WGS) entry which is preliminary data.</text>
</comment>
<organism evidence="2 3">
    <name type="scientific">Fluviicoccus keumensis</name>
    <dbReference type="NCBI Taxonomy" id="1435465"/>
    <lineage>
        <taxon>Bacteria</taxon>
        <taxon>Pseudomonadati</taxon>
        <taxon>Pseudomonadota</taxon>
        <taxon>Gammaproteobacteria</taxon>
        <taxon>Moraxellales</taxon>
        <taxon>Moraxellaceae</taxon>
        <taxon>Fluviicoccus</taxon>
    </lineage>
</organism>
<keyword evidence="1" id="KW-0812">Transmembrane</keyword>
<dbReference type="Proteomes" id="UP000292423">
    <property type="component" value="Unassembled WGS sequence"/>
</dbReference>
<proteinExistence type="predicted"/>
<evidence type="ECO:0000313" key="2">
    <source>
        <dbReference type="EMBL" id="RZU45326.1"/>
    </source>
</evidence>
<dbReference type="EMBL" id="SHKX01000012">
    <property type="protein sequence ID" value="RZU45326.1"/>
    <property type="molecule type" value="Genomic_DNA"/>
</dbReference>
<evidence type="ECO:0000313" key="3">
    <source>
        <dbReference type="Proteomes" id="UP000292423"/>
    </source>
</evidence>
<reference evidence="2 3" key="1">
    <citation type="submission" date="2019-02" db="EMBL/GenBank/DDBJ databases">
        <title>Genomic Encyclopedia of Type Strains, Phase IV (KMG-IV): sequencing the most valuable type-strain genomes for metagenomic binning, comparative biology and taxonomic classification.</title>
        <authorList>
            <person name="Goeker M."/>
        </authorList>
    </citation>
    <scope>NUCLEOTIDE SEQUENCE [LARGE SCALE GENOMIC DNA]</scope>
    <source>
        <strain evidence="2 3">DSM 105135</strain>
    </source>
</reference>
<name>A0A4V2G5L6_9GAMM</name>
<feature type="transmembrane region" description="Helical" evidence="1">
    <location>
        <begin position="57"/>
        <end position="78"/>
    </location>
</feature>
<feature type="transmembrane region" description="Helical" evidence="1">
    <location>
        <begin position="29"/>
        <end position="51"/>
    </location>
</feature>
<sequence>MGAYTNNAIITFDDNVCTLIKKEPIYSVVLRWVVLVSCVLLSFFISALSFMSQKLHFIGWVFGVVGFVVLGVIISAFLRSGWKLTDHFTYCFIDRAGKTIRFSYDGKAIGKEFNFSKINKLVIRSVLKTKCKYYLLVAKCDIGDVDLYTFVLSQGYDLEEEQLRQISAWSLPLAEWLGVELKVERSLS</sequence>
<keyword evidence="3" id="KW-1185">Reference proteome</keyword>
<protein>
    <submittedName>
        <fullName evidence="2">Uncharacterized protein</fullName>
    </submittedName>
</protein>
<keyword evidence="1" id="KW-1133">Transmembrane helix</keyword>
<accession>A0A4V2G5L6</accession>
<dbReference type="AlphaFoldDB" id="A0A4V2G5L6"/>